<evidence type="ECO:0000313" key="6">
    <source>
        <dbReference type="Proteomes" id="UP000483839"/>
    </source>
</evidence>
<sequence length="141" mass="17206">MDKVKKRRNEKIKVAAENENWDEVLRLLDQEYENSLRKDRSYGLLSTNFLYNKENAFQELEDYICSSFNPLDYLIMKELMEKLYNEIFKLTEFDFKIIIGYFFEEKNKSQLARELEVDNKTISNHLNKIYLILKEKLKDYY</sequence>
<reference evidence="5 6" key="1">
    <citation type="submission" date="2019-11" db="EMBL/GenBank/DDBJ databases">
        <title>Streptococcus uberis isolated from clinical mastitis cases on a southeastern Queensland dairy.</title>
        <authorList>
            <person name="Workentine M.L."/>
            <person name="Price R."/>
            <person name="Olchowy T."/>
        </authorList>
    </citation>
    <scope>NUCLEOTIDE SEQUENCE [LARGE SCALE GENOMIC DNA]</scope>
    <source>
        <strain evidence="5 6">OLC4459-A17</strain>
    </source>
</reference>
<accession>A0A6L6G7G7</accession>
<evidence type="ECO:0000256" key="2">
    <source>
        <dbReference type="ARBA" id="ARBA00023082"/>
    </source>
</evidence>
<dbReference type="GO" id="GO:0003677">
    <property type="term" value="F:DNA binding"/>
    <property type="evidence" value="ECO:0007669"/>
    <property type="project" value="UniProtKB-KW"/>
</dbReference>
<dbReference type="Proteomes" id="UP000483839">
    <property type="component" value="Unassembled WGS sequence"/>
</dbReference>
<organism evidence="5 6">
    <name type="scientific">Streptococcus uberis</name>
    <dbReference type="NCBI Taxonomy" id="1349"/>
    <lineage>
        <taxon>Bacteria</taxon>
        <taxon>Bacillati</taxon>
        <taxon>Bacillota</taxon>
        <taxon>Bacilli</taxon>
        <taxon>Lactobacillales</taxon>
        <taxon>Streptococcaceae</taxon>
        <taxon>Streptococcus</taxon>
    </lineage>
</organism>
<keyword evidence="3" id="KW-0238">DNA-binding</keyword>
<dbReference type="AlphaFoldDB" id="A0A6L6G7G7"/>
<evidence type="ECO:0000256" key="1">
    <source>
        <dbReference type="ARBA" id="ARBA00023015"/>
    </source>
</evidence>
<evidence type="ECO:0008006" key="7">
    <source>
        <dbReference type="Google" id="ProtNLM"/>
    </source>
</evidence>
<dbReference type="Gene3D" id="1.20.140.160">
    <property type="match status" value="1"/>
</dbReference>
<dbReference type="SUPFAM" id="SSF88659">
    <property type="entry name" value="Sigma3 and sigma4 domains of RNA polymerase sigma factors"/>
    <property type="match status" value="1"/>
</dbReference>
<gene>
    <name evidence="5" type="ORF">GKS16_02520</name>
</gene>
<evidence type="ECO:0000256" key="4">
    <source>
        <dbReference type="ARBA" id="ARBA00023163"/>
    </source>
</evidence>
<dbReference type="GO" id="GO:0016987">
    <property type="term" value="F:sigma factor activity"/>
    <property type="evidence" value="ECO:0007669"/>
    <property type="project" value="UniProtKB-KW"/>
</dbReference>
<keyword evidence="1" id="KW-0805">Transcription regulation</keyword>
<dbReference type="RefSeq" id="WP_154591149.1">
    <property type="nucleotide sequence ID" value="NZ_JALLFH010000002.1"/>
</dbReference>
<comment type="caution">
    <text evidence="5">The sequence shown here is derived from an EMBL/GenBank/DDBJ whole genome shotgun (WGS) entry which is preliminary data.</text>
</comment>
<proteinExistence type="predicted"/>
<keyword evidence="2" id="KW-0731">Sigma factor</keyword>
<dbReference type="PANTHER" id="PTHR30385">
    <property type="entry name" value="SIGMA FACTOR F FLAGELLAR"/>
    <property type="match status" value="1"/>
</dbReference>
<protein>
    <recommendedName>
        <fullName evidence="7">Sigma-70 family RNA polymerase sigma factor</fullName>
    </recommendedName>
</protein>
<dbReference type="EMBL" id="WLXI01000024">
    <property type="protein sequence ID" value="MTD01158.1"/>
    <property type="molecule type" value="Genomic_DNA"/>
</dbReference>
<evidence type="ECO:0000313" key="5">
    <source>
        <dbReference type="EMBL" id="MTD01158.1"/>
    </source>
</evidence>
<name>A0A6L6G7G7_STRUB</name>
<evidence type="ECO:0000256" key="3">
    <source>
        <dbReference type="ARBA" id="ARBA00023125"/>
    </source>
</evidence>
<dbReference type="InterPro" id="IPR013324">
    <property type="entry name" value="RNA_pol_sigma_r3/r4-like"/>
</dbReference>
<keyword evidence="4" id="KW-0804">Transcription</keyword>